<keyword evidence="2" id="KW-1185">Reference proteome</keyword>
<reference evidence="1 2" key="1">
    <citation type="submission" date="2017-10" db="EMBL/GenBank/DDBJ databases">
        <title>Massilia psychrophilum sp. nov., a novel purple-pigmented bacterium isolated from Tianshan glacier, Xinjiang Municipality, China.</title>
        <authorList>
            <person name="Wang H."/>
        </authorList>
    </citation>
    <scope>NUCLEOTIDE SEQUENCE [LARGE SCALE GENOMIC DNA]</scope>
    <source>
        <strain evidence="1 2">JCM 30813</strain>
    </source>
</reference>
<protein>
    <submittedName>
        <fullName evidence="1">Uncharacterized protein</fullName>
    </submittedName>
</protein>
<dbReference type="Proteomes" id="UP000228593">
    <property type="component" value="Unassembled WGS sequence"/>
</dbReference>
<proteinExistence type="predicted"/>
<accession>A0A2G8T5N5</accession>
<dbReference type="AlphaFoldDB" id="A0A2G8T5N5"/>
<evidence type="ECO:0000313" key="2">
    <source>
        <dbReference type="Proteomes" id="UP000228593"/>
    </source>
</evidence>
<dbReference type="RefSeq" id="WP_099914393.1">
    <property type="nucleotide sequence ID" value="NZ_BMHS01000003.1"/>
</dbReference>
<comment type="caution">
    <text evidence="1">The sequence shown here is derived from an EMBL/GenBank/DDBJ whole genome shotgun (WGS) entry which is preliminary data.</text>
</comment>
<evidence type="ECO:0000313" key="1">
    <source>
        <dbReference type="EMBL" id="PIL41351.1"/>
    </source>
</evidence>
<organism evidence="1 2">
    <name type="scientific">Massilia psychrophila</name>
    <dbReference type="NCBI Taxonomy" id="1603353"/>
    <lineage>
        <taxon>Bacteria</taxon>
        <taxon>Pseudomonadati</taxon>
        <taxon>Pseudomonadota</taxon>
        <taxon>Betaproteobacteria</taxon>
        <taxon>Burkholderiales</taxon>
        <taxon>Oxalobacteraceae</taxon>
        <taxon>Telluria group</taxon>
        <taxon>Massilia</taxon>
    </lineage>
</organism>
<gene>
    <name evidence="1" type="ORF">CR103_02265</name>
</gene>
<dbReference type="EMBL" id="PDOB01000002">
    <property type="protein sequence ID" value="PIL41351.1"/>
    <property type="molecule type" value="Genomic_DNA"/>
</dbReference>
<name>A0A2G8T5N5_9BURK</name>
<sequence length="64" mass="7252">MPEDFNERDHRLKDGEEARLLNAAYDEDAQTSIERRLEASRVNATRGLLRLSDTAAPLLNDPVD</sequence>